<evidence type="ECO:0000256" key="1">
    <source>
        <dbReference type="SAM" id="Phobius"/>
    </source>
</evidence>
<keyword evidence="1" id="KW-1133">Transmembrane helix</keyword>
<keyword evidence="1" id="KW-0812">Transmembrane</keyword>
<evidence type="ECO:0000313" key="2">
    <source>
        <dbReference type="EMBL" id="MEB3100097.1"/>
    </source>
</evidence>
<proteinExistence type="predicted"/>
<reference evidence="2" key="1">
    <citation type="submission" date="2023-12" db="EMBL/GenBank/DDBJ databases">
        <title>Fervidustalea candida gen. nov., sp. nov., a novel member of the family Paenibacillaceae isolated from a geothermal area.</title>
        <authorList>
            <person name="Li W.-J."/>
            <person name="Jiao J.-Y."/>
            <person name="Chen Y."/>
        </authorList>
    </citation>
    <scope>NUCLEOTIDE SEQUENCE</scope>
    <source>
        <strain evidence="2">SYSU GA230002</strain>
    </source>
</reference>
<accession>A0ABU5ZDY1</accession>
<evidence type="ECO:0008006" key="4">
    <source>
        <dbReference type="Google" id="ProtNLM"/>
    </source>
</evidence>
<gene>
    <name evidence="2" type="ORF">VF724_00245</name>
</gene>
<dbReference type="EMBL" id="JAYJLD010000001">
    <property type="protein sequence ID" value="MEB3100097.1"/>
    <property type="molecule type" value="Genomic_DNA"/>
</dbReference>
<dbReference type="RefSeq" id="WP_371752212.1">
    <property type="nucleotide sequence ID" value="NZ_JAYJLD010000001.1"/>
</dbReference>
<protein>
    <recommendedName>
        <fullName evidence="4">RNA polymerase sigma-70 region 2 domain-containing protein</fullName>
    </recommendedName>
</protein>
<evidence type="ECO:0000313" key="3">
    <source>
        <dbReference type="Proteomes" id="UP001310386"/>
    </source>
</evidence>
<dbReference type="SUPFAM" id="SSF88946">
    <property type="entry name" value="Sigma2 domain of RNA polymerase sigma factors"/>
    <property type="match status" value="1"/>
</dbReference>
<dbReference type="InterPro" id="IPR013325">
    <property type="entry name" value="RNA_pol_sigma_r2"/>
</dbReference>
<feature type="transmembrane region" description="Helical" evidence="1">
    <location>
        <begin position="66"/>
        <end position="86"/>
    </location>
</feature>
<comment type="caution">
    <text evidence="2">The sequence shown here is derived from an EMBL/GenBank/DDBJ whole genome shotgun (WGS) entry which is preliminary data.</text>
</comment>
<keyword evidence="1" id="KW-0472">Membrane</keyword>
<organism evidence="2 3">
    <name type="scientific">Ferviditalea candida</name>
    <dbReference type="NCBI Taxonomy" id="3108399"/>
    <lineage>
        <taxon>Bacteria</taxon>
        <taxon>Bacillati</taxon>
        <taxon>Bacillota</taxon>
        <taxon>Bacilli</taxon>
        <taxon>Bacillales</taxon>
        <taxon>Paenibacillaceae</taxon>
        <taxon>Ferviditalea</taxon>
    </lineage>
</organism>
<name>A0ABU5ZDY1_9BACL</name>
<sequence length="88" mass="10084">MDLSQIIREAKNAYAMLGDRMEAEDVSQEAFIKVYTSFQICVYACIAGDPFIHTAFYGKFRRRFNYFPFFGGLFALIFLWISLGAATT</sequence>
<dbReference type="Gene3D" id="1.10.1740.10">
    <property type="match status" value="1"/>
</dbReference>
<dbReference type="Proteomes" id="UP001310386">
    <property type="component" value="Unassembled WGS sequence"/>
</dbReference>
<keyword evidence="3" id="KW-1185">Reference proteome</keyword>